<organism evidence="6 7">
    <name type="scientific">Loxodonta africana</name>
    <name type="common">African elephant</name>
    <dbReference type="NCBI Taxonomy" id="9785"/>
    <lineage>
        <taxon>Eukaryota</taxon>
        <taxon>Metazoa</taxon>
        <taxon>Chordata</taxon>
        <taxon>Craniata</taxon>
        <taxon>Vertebrata</taxon>
        <taxon>Euteleostomi</taxon>
        <taxon>Mammalia</taxon>
        <taxon>Eutheria</taxon>
        <taxon>Afrotheria</taxon>
        <taxon>Proboscidea</taxon>
        <taxon>Elephantidae</taxon>
        <taxon>Loxodonta</taxon>
    </lineage>
</organism>
<dbReference type="PANTHER" id="PTHR22803">
    <property type="entry name" value="MANNOSE, PHOSPHOLIPASE, LECTIN RECEPTOR RELATED"/>
    <property type="match status" value="1"/>
</dbReference>
<keyword evidence="2" id="KW-1015">Disulfide bond</keyword>
<dbReference type="InterPro" id="IPR050111">
    <property type="entry name" value="C-type_lectin/snaclec_domain"/>
</dbReference>
<protein>
    <submittedName>
        <fullName evidence="6">C-type lectin domain family 4 member F</fullName>
    </submittedName>
</protein>
<accession>G3U0J7</accession>
<keyword evidence="1" id="KW-0430">Lectin</keyword>
<evidence type="ECO:0000256" key="1">
    <source>
        <dbReference type="ARBA" id="ARBA00022734"/>
    </source>
</evidence>
<feature type="coiled-coil region" evidence="3">
    <location>
        <begin position="224"/>
        <end position="318"/>
    </location>
</feature>
<dbReference type="Gene3D" id="1.20.5.170">
    <property type="match status" value="6"/>
</dbReference>
<keyword evidence="3" id="KW-0175">Coiled coil</keyword>
<dbReference type="eggNOG" id="KOG4297">
    <property type="taxonomic scope" value="Eukaryota"/>
</dbReference>
<dbReference type="InterPro" id="IPR016187">
    <property type="entry name" value="CTDL_fold"/>
</dbReference>
<dbReference type="GeneTree" id="ENSGT01030000234575"/>
<dbReference type="AlphaFoldDB" id="G3U0J7"/>
<dbReference type="STRING" id="9785.ENSLAFP00000021355"/>
<evidence type="ECO:0000259" key="5">
    <source>
        <dbReference type="PROSITE" id="PS50041"/>
    </source>
</evidence>
<reference evidence="6 7" key="1">
    <citation type="submission" date="2009-06" db="EMBL/GenBank/DDBJ databases">
        <title>The Genome Sequence of Loxodonta africana (African elephant).</title>
        <authorList>
            <person name="Di Palma F."/>
            <person name="Heiman D."/>
            <person name="Young S."/>
            <person name="Johnson J."/>
            <person name="Lander E.S."/>
            <person name="Lindblad-Toh K."/>
        </authorList>
    </citation>
    <scope>NUCLEOTIDE SEQUENCE [LARGE SCALE GENOMIC DNA]</scope>
    <source>
        <strain evidence="6 7">Isolate ISIS603380</strain>
    </source>
</reference>
<keyword evidence="4" id="KW-1133">Transmembrane helix</keyword>
<proteinExistence type="predicted"/>
<dbReference type="InParanoid" id="G3U0J7"/>
<dbReference type="InterPro" id="IPR016186">
    <property type="entry name" value="C-type_lectin-like/link_sf"/>
</dbReference>
<dbReference type="Proteomes" id="UP000007646">
    <property type="component" value="Unassembled WGS sequence"/>
</dbReference>
<reference evidence="6" key="2">
    <citation type="submission" date="2025-08" db="UniProtKB">
        <authorList>
            <consortium name="Ensembl"/>
        </authorList>
    </citation>
    <scope>IDENTIFICATION</scope>
    <source>
        <strain evidence="6">Isolate ISIS603380</strain>
    </source>
</reference>
<dbReference type="SUPFAM" id="SSF56436">
    <property type="entry name" value="C-type lectin-like"/>
    <property type="match status" value="1"/>
</dbReference>
<dbReference type="PROSITE" id="PS00615">
    <property type="entry name" value="C_TYPE_LECTIN_1"/>
    <property type="match status" value="1"/>
</dbReference>
<evidence type="ECO:0000256" key="4">
    <source>
        <dbReference type="SAM" id="Phobius"/>
    </source>
</evidence>
<evidence type="ECO:0000256" key="2">
    <source>
        <dbReference type="ARBA" id="ARBA00023157"/>
    </source>
</evidence>
<dbReference type="HOGENOM" id="CLU_030099_1_0_1"/>
<dbReference type="FunCoup" id="G3U0J7">
    <property type="interactions" value="4"/>
</dbReference>
<dbReference type="InterPro" id="IPR033989">
    <property type="entry name" value="CD209-like_CTLD"/>
</dbReference>
<keyword evidence="4" id="KW-0812">Transmembrane</keyword>
<reference evidence="6" key="3">
    <citation type="submission" date="2025-09" db="UniProtKB">
        <authorList>
            <consortium name="Ensembl"/>
        </authorList>
    </citation>
    <scope>IDENTIFICATION</scope>
    <source>
        <strain evidence="6">Isolate ISIS603380</strain>
    </source>
</reference>
<dbReference type="PROSITE" id="PS50041">
    <property type="entry name" value="C_TYPE_LECTIN_2"/>
    <property type="match status" value="1"/>
</dbReference>
<dbReference type="CDD" id="cd03590">
    <property type="entry name" value="CLECT_DC-SIGN_like"/>
    <property type="match status" value="1"/>
</dbReference>
<name>G3U0J7_LOXAF</name>
<dbReference type="InterPro" id="IPR018378">
    <property type="entry name" value="C-type_lectin_CS"/>
</dbReference>
<dbReference type="Ensembl" id="ENSLAFT00000031791.1">
    <property type="protein sequence ID" value="ENSLAFP00000021355.1"/>
    <property type="gene ID" value="ENSLAFG00000028154.1"/>
</dbReference>
<dbReference type="Pfam" id="PF00059">
    <property type="entry name" value="Lectin_C"/>
    <property type="match status" value="1"/>
</dbReference>
<gene>
    <name evidence="6" type="primary">CLEC4F</name>
</gene>
<dbReference type="SMART" id="SM00034">
    <property type="entry name" value="CLECT"/>
    <property type="match status" value="1"/>
</dbReference>
<feature type="coiled-coil region" evidence="3">
    <location>
        <begin position="171"/>
        <end position="198"/>
    </location>
</feature>
<dbReference type="OMA" id="LSFQTQM"/>
<keyword evidence="7" id="KW-1185">Reference proteome</keyword>
<dbReference type="InterPro" id="IPR001304">
    <property type="entry name" value="C-type_lectin-like"/>
</dbReference>
<sequence length="542" mass="60560">MKEGEMNGDKAYFCTDNQCVSLHPRGMDSDAVGPAAPKMPRLAQAALVFLAVIIVSFLVAFIVVELPYLQRSNKDEPKESMLGAGLNLSISSTPGPYHSARVADVQEATQMLKGYVENFSTWGVEIQMLKCSMVNVSSQIQMLSSHLENASVDIQMVKGELKDANSLIIQIQILRSSLQGASDEIQRLNRDLEKANVLNSQTQSFLKSSSESTSIELHILRSSLERANDEIQKLKGGLQNANAANSQTQTFVRGSLEKSSAEIQLLKRHLERAGDEMHSLKTDLEKAMAQSQMINNCLEQTNAQVQVLKAEVKVTNALNSQIQVLNGHLENASSEIQTLKRGMRDTAALKAQTRTLGSSLQNASAEIQRLKGDLENNTKNLTAKIQGEQSRLEMLSTAFASQEQLQKTQNQLLQLILQGWVAYGRSLYYFSNDKKYWNEAEKFCVSQGAHLASVTSEEEQAFLTKSTSTSYHWIGLTDRGMEGSWRWADGTPFNAIQSRAFWDKNQPDNWLHHNGQTEDCVHIQQMWNDMYCDAAYHWVCKK</sequence>
<feature type="domain" description="C-type lectin" evidence="5">
    <location>
        <begin position="423"/>
        <end position="541"/>
    </location>
</feature>
<keyword evidence="4" id="KW-0472">Membrane</keyword>
<evidence type="ECO:0000313" key="6">
    <source>
        <dbReference type="Ensembl" id="ENSLAFP00000021355.1"/>
    </source>
</evidence>
<dbReference type="GO" id="GO:0030246">
    <property type="term" value="F:carbohydrate binding"/>
    <property type="evidence" value="ECO:0007669"/>
    <property type="project" value="UniProtKB-KW"/>
</dbReference>
<evidence type="ECO:0000256" key="3">
    <source>
        <dbReference type="SAM" id="Coils"/>
    </source>
</evidence>
<evidence type="ECO:0000313" key="7">
    <source>
        <dbReference type="Proteomes" id="UP000007646"/>
    </source>
</evidence>
<dbReference type="Gene3D" id="3.10.100.10">
    <property type="entry name" value="Mannose-Binding Protein A, subunit A"/>
    <property type="match status" value="1"/>
</dbReference>
<feature type="transmembrane region" description="Helical" evidence="4">
    <location>
        <begin position="47"/>
        <end position="69"/>
    </location>
</feature>